<evidence type="ECO:0000313" key="1">
    <source>
        <dbReference type="EMBL" id="SDW97195.1"/>
    </source>
</evidence>
<sequence>MWWTWLIIGCVALGIVQINRVFKAKTKELEQRIHH</sequence>
<keyword evidence="2" id="KW-1185">Reference proteome</keyword>
<proteinExistence type="predicted"/>
<dbReference type="EMBL" id="FNOJ01000025">
    <property type="protein sequence ID" value="SDW97195.1"/>
    <property type="molecule type" value="Genomic_DNA"/>
</dbReference>
<dbReference type="STRING" id="89784.SAMN04489725_1256"/>
<dbReference type="Proteomes" id="UP000182589">
    <property type="component" value="Unassembled WGS sequence"/>
</dbReference>
<reference evidence="2" key="1">
    <citation type="submission" date="2016-10" db="EMBL/GenBank/DDBJ databases">
        <authorList>
            <person name="Varghese N."/>
        </authorList>
    </citation>
    <scope>NUCLEOTIDE SEQUENCE [LARGE SCALE GENOMIC DNA]</scope>
    <source>
        <strain evidence="2">DSM 12489</strain>
    </source>
</reference>
<evidence type="ECO:0000313" key="2">
    <source>
        <dbReference type="Proteomes" id="UP000182589"/>
    </source>
</evidence>
<dbReference type="AlphaFoldDB" id="A0A1H2XWT1"/>
<protein>
    <submittedName>
        <fullName evidence="1">Uncharacterized protein</fullName>
    </submittedName>
</protein>
<organism evidence="1 2">
    <name type="scientific">Alicyclobacillus hesperidum</name>
    <dbReference type="NCBI Taxonomy" id="89784"/>
    <lineage>
        <taxon>Bacteria</taxon>
        <taxon>Bacillati</taxon>
        <taxon>Bacillota</taxon>
        <taxon>Bacilli</taxon>
        <taxon>Bacillales</taxon>
        <taxon>Alicyclobacillaceae</taxon>
        <taxon>Alicyclobacillus</taxon>
    </lineage>
</organism>
<gene>
    <name evidence="1" type="ORF">SAMN04489725_1256</name>
</gene>
<name>A0A1H2XWT1_9BACL</name>
<accession>A0A1H2XWT1</accession>